<accession>A0ABW7BU77</accession>
<evidence type="ECO:0000313" key="1">
    <source>
        <dbReference type="EMBL" id="MFG3191067.1"/>
    </source>
</evidence>
<gene>
    <name evidence="1" type="ORF">ACGFYS_19250</name>
</gene>
<proteinExistence type="predicted"/>
<dbReference type="EMBL" id="JBICZW010000011">
    <property type="protein sequence ID" value="MFG3191067.1"/>
    <property type="molecule type" value="Genomic_DNA"/>
</dbReference>
<comment type="caution">
    <text evidence="1">The sequence shown here is derived from an EMBL/GenBank/DDBJ whole genome shotgun (WGS) entry which is preliminary data.</text>
</comment>
<protein>
    <submittedName>
        <fullName evidence="1">Uncharacterized protein</fullName>
    </submittedName>
</protein>
<sequence>MANLVGESSDPGVPAIKGTHTTGEAVHAVTNAADVAAIAAFGLNPDGGGAALFAKKEGNKGHAGFFLGNVFVKGNAAGAAVWGESENGEAVHAATNATNVAAVAAFATNEGGTGAALYAEKRGSGGHAGFFVGDVFVTGDVGVSGDLVLTGGDVAEQFDVAEREAGTTGIDPGTVVVLDDEGALAPCREGYDPRVAGVVSGAGDRVPALILDRRKPGAGQKDFLRRAVAVVGKVWCLADASSKPIHVGDLLTTATTPGHTMAATDREAAFGAVLGKALTPLASGTGMVLVLVGLG</sequence>
<dbReference type="RefSeq" id="WP_392883037.1">
    <property type="nucleotide sequence ID" value="NZ_JBICZW010000011.1"/>
</dbReference>
<reference evidence="1 2" key="1">
    <citation type="submission" date="2024-10" db="EMBL/GenBank/DDBJ databases">
        <title>The Natural Products Discovery Center: Release of the First 8490 Sequenced Strains for Exploring Actinobacteria Biosynthetic Diversity.</title>
        <authorList>
            <person name="Kalkreuter E."/>
            <person name="Kautsar S.A."/>
            <person name="Yang D."/>
            <person name="Bader C.D."/>
            <person name="Teijaro C.N."/>
            <person name="Fluegel L."/>
            <person name="Davis C.M."/>
            <person name="Simpson J.R."/>
            <person name="Lauterbach L."/>
            <person name="Steele A.D."/>
            <person name="Gui C."/>
            <person name="Meng S."/>
            <person name="Li G."/>
            <person name="Viehrig K."/>
            <person name="Ye F."/>
            <person name="Su P."/>
            <person name="Kiefer A.F."/>
            <person name="Nichols A."/>
            <person name="Cepeda A.J."/>
            <person name="Yan W."/>
            <person name="Fan B."/>
            <person name="Jiang Y."/>
            <person name="Adhikari A."/>
            <person name="Zheng C.-J."/>
            <person name="Schuster L."/>
            <person name="Cowan T.M."/>
            <person name="Smanski M.J."/>
            <person name="Chevrette M.G."/>
            <person name="De Carvalho L.P.S."/>
            <person name="Shen B."/>
        </authorList>
    </citation>
    <scope>NUCLEOTIDE SEQUENCE [LARGE SCALE GENOMIC DNA]</scope>
    <source>
        <strain evidence="1 2">NPDC048229</strain>
    </source>
</reference>
<organism evidence="1 2">
    <name type="scientific">Streptomyces omiyaensis</name>
    <dbReference type="NCBI Taxonomy" id="68247"/>
    <lineage>
        <taxon>Bacteria</taxon>
        <taxon>Bacillati</taxon>
        <taxon>Actinomycetota</taxon>
        <taxon>Actinomycetes</taxon>
        <taxon>Kitasatosporales</taxon>
        <taxon>Streptomycetaceae</taxon>
        <taxon>Streptomyces</taxon>
    </lineage>
</organism>
<keyword evidence="2" id="KW-1185">Reference proteome</keyword>
<name>A0ABW7BU77_9ACTN</name>
<evidence type="ECO:0000313" key="2">
    <source>
        <dbReference type="Proteomes" id="UP001604282"/>
    </source>
</evidence>
<dbReference type="Proteomes" id="UP001604282">
    <property type="component" value="Unassembled WGS sequence"/>
</dbReference>